<dbReference type="Pfam" id="PF13545">
    <property type="entry name" value="HTH_Crp_2"/>
    <property type="match status" value="1"/>
</dbReference>
<evidence type="ECO:0000256" key="3">
    <source>
        <dbReference type="ARBA" id="ARBA00023163"/>
    </source>
</evidence>
<dbReference type="PATRIC" id="fig|742737.3.peg.3722"/>
<dbReference type="InterPro" id="IPR014710">
    <property type="entry name" value="RmlC-like_jellyroll"/>
</dbReference>
<dbReference type="AlphaFoldDB" id="G5IJR3"/>
<feature type="domain" description="HTH crp-type" evidence="4">
    <location>
        <begin position="147"/>
        <end position="213"/>
    </location>
</feature>
<gene>
    <name evidence="5" type="ORF">HMPREF9473_03741</name>
</gene>
<dbReference type="SMART" id="SM00419">
    <property type="entry name" value="HTH_CRP"/>
    <property type="match status" value="1"/>
</dbReference>
<dbReference type="SUPFAM" id="SSF51206">
    <property type="entry name" value="cAMP-binding domain-like"/>
    <property type="match status" value="1"/>
</dbReference>
<dbReference type="EMBL" id="ADLN01000104">
    <property type="protein sequence ID" value="EHI58283.1"/>
    <property type="molecule type" value="Genomic_DNA"/>
</dbReference>
<dbReference type="OrthoDB" id="2960984at2"/>
<evidence type="ECO:0000256" key="1">
    <source>
        <dbReference type="ARBA" id="ARBA00023015"/>
    </source>
</evidence>
<accession>G5IJR3</accession>
<keyword evidence="1" id="KW-0805">Transcription regulation</keyword>
<organism evidence="5 6">
    <name type="scientific">Hungatella hathewayi WAL-18680</name>
    <dbReference type="NCBI Taxonomy" id="742737"/>
    <lineage>
        <taxon>Bacteria</taxon>
        <taxon>Bacillati</taxon>
        <taxon>Bacillota</taxon>
        <taxon>Clostridia</taxon>
        <taxon>Lachnospirales</taxon>
        <taxon>Lachnospiraceae</taxon>
        <taxon>Hungatella</taxon>
    </lineage>
</organism>
<dbReference type="Proteomes" id="UP000005384">
    <property type="component" value="Unassembled WGS sequence"/>
</dbReference>
<proteinExistence type="predicted"/>
<dbReference type="GO" id="GO:0006355">
    <property type="term" value="P:regulation of DNA-templated transcription"/>
    <property type="evidence" value="ECO:0007669"/>
    <property type="project" value="InterPro"/>
</dbReference>
<reference evidence="5 6" key="1">
    <citation type="submission" date="2011-08" db="EMBL/GenBank/DDBJ databases">
        <title>The Genome Sequence of Clostridium hathewayi WAL-18680.</title>
        <authorList>
            <consortium name="The Broad Institute Genome Sequencing Platform"/>
            <person name="Earl A."/>
            <person name="Ward D."/>
            <person name="Feldgarden M."/>
            <person name="Gevers D."/>
            <person name="Finegold S.M."/>
            <person name="Summanen P.H."/>
            <person name="Molitoris D.R."/>
            <person name="Song M."/>
            <person name="Daigneault M."/>
            <person name="Allen-Vercoe E."/>
            <person name="Young S.K."/>
            <person name="Zeng Q."/>
            <person name="Gargeya S."/>
            <person name="Fitzgerald M."/>
            <person name="Haas B."/>
            <person name="Abouelleil A."/>
            <person name="Alvarado L."/>
            <person name="Arachchi H.M."/>
            <person name="Berlin A."/>
            <person name="Brown A."/>
            <person name="Chapman S.B."/>
            <person name="Chen Z."/>
            <person name="Dunbar C."/>
            <person name="Freedman E."/>
            <person name="Gearin G."/>
            <person name="Gellesch M."/>
            <person name="Goldberg J."/>
            <person name="Griggs A."/>
            <person name="Gujja S."/>
            <person name="Heiman D."/>
            <person name="Howarth C."/>
            <person name="Larson L."/>
            <person name="Lui A."/>
            <person name="MacDonald P.J.P."/>
            <person name="Montmayeur A."/>
            <person name="Murphy C."/>
            <person name="Neiman D."/>
            <person name="Pearson M."/>
            <person name="Priest M."/>
            <person name="Roberts A."/>
            <person name="Saif S."/>
            <person name="Shea T."/>
            <person name="Shenoy N."/>
            <person name="Sisk P."/>
            <person name="Stolte C."/>
            <person name="Sykes S."/>
            <person name="Wortman J."/>
            <person name="Nusbaum C."/>
            <person name="Birren B."/>
        </authorList>
    </citation>
    <scope>NUCLEOTIDE SEQUENCE [LARGE SCALE GENOMIC DNA]</scope>
    <source>
        <strain evidence="5 6">WAL-18680</strain>
    </source>
</reference>
<dbReference type="RefSeq" id="WP_006781732.1">
    <property type="nucleotide sequence ID" value="NZ_CP040506.1"/>
</dbReference>
<dbReference type="Gene3D" id="1.10.10.10">
    <property type="entry name" value="Winged helix-like DNA-binding domain superfamily/Winged helix DNA-binding domain"/>
    <property type="match status" value="1"/>
</dbReference>
<dbReference type="InterPro" id="IPR018490">
    <property type="entry name" value="cNMP-bd_dom_sf"/>
</dbReference>
<dbReference type="GO" id="GO:0003677">
    <property type="term" value="F:DNA binding"/>
    <property type="evidence" value="ECO:0007669"/>
    <property type="project" value="UniProtKB-KW"/>
</dbReference>
<dbReference type="HOGENOM" id="CLU_1249224_0_0_9"/>
<dbReference type="InterPro" id="IPR012318">
    <property type="entry name" value="HTH_CRP"/>
</dbReference>
<sequence>MGEKGHSYRDLKNDFTGYEPLLKRLATCELLMEQIITYEEMRELGYAGYYIVDGQCRLMVSGPGGAEKIGAVLKRGSFLQLYSKSMLSRASQCFYTEPYPTVRMLAYDETAFMNLLRSEPELTLKLLGFYENLSASLLCDLRDALFCDGKKRVCNLLFDMSMARGADVIHISQEEISMYVGLERSNVARCLKQLKQEGIVETGRGKVKIVDREKLGGLVNM</sequence>
<evidence type="ECO:0000256" key="2">
    <source>
        <dbReference type="ARBA" id="ARBA00023125"/>
    </source>
</evidence>
<dbReference type="Gene3D" id="2.60.120.10">
    <property type="entry name" value="Jelly Rolls"/>
    <property type="match status" value="1"/>
</dbReference>
<protein>
    <recommendedName>
        <fullName evidence="4">HTH crp-type domain-containing protein</fullName>
    </recommendedName>
</protein>
<name>G5IJR3_9FIRM</name>
<dbReference type="PROSITE" id="PS51063">
    <property type="entry name" value="HTH_CRP_2"/>
    <property type="match status" value="1"/>
</dbReference>
<keyword evidence="6" id="KW-1185">Reference proteome</keyword>
<evidence type="ECO:0000259" key="4">
    <source>
        <dbReference type="PROSITE" id="PS51063"/>
    </source>
</evidence>
<dbReference type="SUPFAM" id="SSF46785">
    <property type="entry name" value="Winged helix' DNA-binding domain"/>
    <property type="match status" value="1"/>
</dbReference>
<keyword evidence="3" id="KW-0804">Transcription</keyword>
<evidence type="ECO:0000313" key="6">
    <source>
        <dbReference type="Proteomes" id="UP000005384"/>
    </source>
</evidence>
<evidence type="ECO:0000313" key="5">
    <source>
        <dbReference type="EMBL" id="EHI58283.1"/>
    </source>
</evidence>
<dbReference type="InterPro" id="IPR036390">
    <property type="entry name" value="WH_DNA-bd_sf"/>
</dbReference>
<dbReference type="InterPro" id="IPR036388">
    <property type="entry name" value="WH-like_DNA-bd_sf"/>
</dbReference>
<comment type="caution">
    <text evidence="5">The sequence shown here is derived from an EMBL/GenBank/DDBJ whole genome shotgun (WGS) entry which is preliminary data.</text>
</comment>
<keyword evidence="2" id="KW-0238">DNA-binding</keyword>